<keyword evidence="4" id="KW-1185">Reference proteome</keyword>
<feature type="chain" id="PRO_5046241743" evidence="1">
    <location>
        <begin position="21"/>
        <end position="588"/>
    </location>
</feature>
<keyword evidence="1" id="KW-0732">Signal</keyword>
<accession>A0ABV8U2W5</accession>
<dbReference type="RefSeq" id="WP_380623358.1">
    <property type="nucleotide sequence ID" value="NZ_JBHSDK010000025.1"/>
</dbReference>
<organism evidence="3 4">
    <name type="scientific">Salininema proteolyticum</name>
    <dbReference type="NCBI Taxonomy" id="1607685"/>
    <lineage>
        <taxon>Bacteria</taxon>
        <taxon>Bacillati</taxon>
        <taxon>Actinomycetota</taxon>
        <taxon>Actinomycetes</taxon>
        <taxon>Glycomycetales</taxon>
        <taxon>Glycomycetaceae</taxon>
        <taxon>Salininema</taxon>
    </lineage>
</organism>
<evidence type="ECO:0000256" key="1">
    <source>
        <dbReference type="SAM" id="SignalP"/>
    </source>
</evidence>
<dbReference type="SUPFAM" id="SSF53850">
    <property type="entry name" value="Periplasmic binding protein-like II"/>
    <property type="match status" value="1"/>
</dbReference>
<gene>
    <name evidence="3" type="ORF">ACFPET_17120</name>
</gene>
<evidence type="ECO:0000313" key="4">
    <source>
        <dbReference type="Proteomes" id="UP001595823"/>
    </source>
</evidence>
<dbReference type="Gene3D" id="3.10.105.10">
    <property type="entry name" value="Dipeptide-binding Protein, Domain 3"/>
    <property type="match status" value="1"/>
</dbReference>
<dbReference type="Pfam" id="PF00496">
    <property type="entry name" value="SBP_bac_5"/>
    <property type="match status" value="1"/>
</dbReference>
<dbReference type="Proteomes" id="UP001595823">
    <property type="component" value="Unassembled WGS sequence"/>
</dbReference>
<dbReference type="PROSITE" id="PS51257">
    <property type="entry name" value="PROKAR_LIPOPROTEIN"/>
    <property type="match status" value="1"/>
</dbReference>
<dbReference type="PANTHER" id="PTHR30290:SF65">
    <property type="entry name" value="MONOACYL PHOSPHATIDYLINOSITOL TETRAMANNOSIDE-BINDING PROTEIN LPQW-RELATED"/>
    <property type="match status" value="1"/>
</dbReference>
<dbReference type="InterPro" id="IPR039424">
    <property type="entry name" value="SBP_5"/>
</dbReference>
<dbReference type="InterPro" id="IPR000914">
    <property type="entry name" value="SBP_5_dom"/>
</dbReference>
<proteinExistence type="predicted"/>
<feature type="signal peptide" evidence="1">
    <location>
        <begin position="1"/>
        <end position="20"/>
    </location>
</feature>
<dbReference type="Gene3D" id="3.40.190.10">
    <property type="entry name" value="Periplasmic binding protein-like II"/>
    <property type="match status" value="1"/>
</dbReference>
<dbReference type="PANTHER" id="PTHR30290">
    <property type="entry name" value="PERIPLASMIC BINDING COMPONENT OF ABC TRANSPORTER"/>
    <property type="match status" value="1"/>
</dbReference>
<evidence type="ECO:0000313" key="3">
    <source>
        <dbReference type="EMBL" id="MFC4336926.1"/>
    </source>
</evidence>
<evidence type="ECO:0000259" key="2">
    <source>
        <dbReference type="Pfam" id="PF00496"/>
    </source>
</evidence>
<dbReference type="EMBL" id="JBHSDK010000025">
    <property type="protein sequence ID" value="MFC4336926.1"/>
    <property type="molecule type" value="Genomic_DNA"/>
</dbReference>
<reference evidence="4" key="1">
    <citation type="journal article" date="2019" name="Int. J. Syst. Evol. Microbiol.">
        <title>The Global Catalogue of Microorganisms (GCM) 10K type strain sequencing project: providing services to taxonomists for standard genome sequencing and annotation.</title>
        <authorList>
            <consortium name="The Broad Institute Genomics Platform"/>
            <consortium name="The Broad Institute Genome Sequencing Center for Infectious Disease"/>
            <person name="Wu L."/>
            <person name="Ma J."/>
        </authorList>
    </citation>
    <scope>NUCLEOTIDE SEQUENCE [LARGE SCALE GENOMIC DNA]</scope>
    <source>
        <strain evidence="4">IBRC-M 10908</strain>
    </source>
</reference>
<feature type="domain" description="Solute-binding protein family 5" evidence="2">
    <location>
        <begin position="115"/>
        <end position="501"/>
    </location>
</feature>
<comment type="caution">
    <text evidence="3">The sequence shown here is derived from an EMBL/GenBank/DDBJ whole genome shotgun (WGS) entry which is preliminary data.</text>
</comment>
<name>A0ABV8U2W5_9ACTN</name>
<protein>
    <submittedName>
        <fullName evidence="3">ABC transporter substrate-binding protein</fullName>
    </submittedName>
</protein>
<sequence>MGTRSKTLALVTAASLTALAACGDGAGGTRNLGFEECEDAPMTCNSGDPVEGGSVAWGMDATWGGWNLYSADDGVAALYWALRPMAAGIGLGNWNQNEEFVYDDAILAGEPRLASEDPLTVEYPLNPEANWGDGQPITLDDWIYHWYATSADAERCDGCPIGDTWGTNVAAVEEPEDDLIQVTYEDGYTTPEWPYENAFFGTAPTHVLDDAGLGDWKTDPETMAETFDYFSTTVPEWSTGPFTIASAEVSDYVTYERNPDWAGGEGPYLDELTIRAYDEFDTLLTELKQGTLQGATPMNVSPEGIRNLESDAPGMGVKYHVSSGSAWGHIDFNMQGQYTSDQAFRQAVFYALDREELNGRVSGLVLDDVPPKGNHAFRNDSDYYVDHIGAAGQGEGDVDRAKRTLEDAGYTLEGDVLHTPDGEPVTLTFRFSNTSESSTYAEIAQSQLKDLGIEVETAVIPNNEFGDVLAERQFDMIHYGFGTTPLFTETPYDLWHSTGGSNYGGLDDPDVDAAVEKIRRTTDLDQAAEYANDAVRLVVDQAYQLPVGERAGVVIADEGLVNVRENWADTYRVLYNVHEWGWSELPEN</sequence>